<protein>
    <submittedName>
        <fullName evidence="1">Uncharacterized protein</fullName>
    </submittedName>
</protein>
<accession>A0A382FKG4</accession>
<reference evidence="1" key="1">
    <citation type="submission" date="2018-05" db="EMBL/GenBank/DDBJ databases">
        <authorList>
            <person name="Lanie J.A."/>
            <person name="Ng W.-L."/>
            <person name="Kazmierczak K.M."/>
            <person name="Andrzejewski T.M."/>
            <person name="Davidsen T.M."/>
            <person name="Wayne K.J."/>
            <person name="Tettelin H."/>
            <person name="Glass J.I."/>
            <person name="Rusch D."/>
            <person name="Podicherti R."/>
            <person name="Tsui H.-C.T."/>
            <person name="Winkler M.E."/>
        </authorList>
    </citation>
    <scope>NUCLEOTIDE SEQUENCE</scope>
</reference>
<dbReference type="EMBL" id="UINC01050117">
    <property type="protein sequence ID" value="SVB62703.1"/>
    <property type="molecule type" value="Genomic_DNA"/>
</dbReference>
<gene>
    <name evidence="1" type="ORF">METZ01_LOCUS215557</name>
</gene>
<dbReference type="AlphaFoldDB" id="A0A382FKG4"/>
<name>A0A382FKG4_9ZZZZ</name>
<organism evidence="1">
    <name type="scientific">marine metagenome</name>
    <dbReference type="NCBI Taxonomy" id="408172"/>
    <lineage>
        <taxon>unclassified sequences</taxon>
        <taxon>metagenomes</taxon>
        <taxon>ecological metagenomes</taxon>
    </lineage>
</organism>
<evidence type="ECO:0000313" key="1">
    <source>
        <dbReference type="EMBL" id="SVB62703.1"/>
    </source>
</evidence>
<sequence>MVDKSAKPCYNIHTNEEAAIMPNFEAKEAQIMSTTKMYTVAGVSTSNGKTKVRFANDYVGRFKILTKNGHTDVNILELDSAMSKADVCKFLSTHEKFQDEASQSAIAEFVVRNIRVAKPAKVQATPEPVVEETVEVETETA</sequence>
<proteinExistence type="predicted"/>